<organism evidence="1 2">
    <name type="scientific">Trichonephila inaurata madagascariensis</name>
    <dbReference type="NCBI Taxonomy" id="2747483"/>
    <lineage>
        <taxon>Eukaryota</taxon>
        <taxon>Metazoa</taxon>
        <taxon>Ecdysozoa</taxon>
        <taxon>Arthropoda</taxon>
        <taxon>Chelicerata</taxon>
        <taxon>Arachnida</taxon>
        <taxon>Araneae</taxon>
        <taxon>Araneomorphae</taxon>
        <taxon>Entelegynae</taxon>
        <taxon>Araneoidea</taxon>
        <taxon>Nephilidae</taxon>
        <taxon>Trichonephila</taxon>
        <taxon>Trichonephila inaurata</taxon>
    </lineage>
</organism>
<sequence>MEKTVPLPVFSSLPILGITFSCQAPEQCCRVNGNSTCKHSPRSRIRISSSKIKGPPLAKITATYTPLHFPSSWSSSPIITFSRPQQAIFFVLFSKRNNVSLPSAQIPSGVLRRPLFGQQML</sequence>
<evidence type="ECO:0000313" key="2">
    <source>
        <dbReference type="Proteomes" id="UP000886998"/>
    </source>
</evidence>
<dbReference type="EMBL" id="BMAV01001134">
    <property type="protein sequence ID" value="GFY38977.1"/>
    <property type="molecule type" value="Genomic_DNA"/>
</dbReference>
<dbReference type="PROSITE" id="PS51257">
    <property type="entry name" value="PROKAR_LIPOPROTEIN"/>
    <property type="match status" value="1"/>
</dbReference>
<proteinExistence type="predicted"/>
<reference evidence="1" key="1">
    <citation type="submission" date="2020-08" db="EMBL/GenBank/DDBJ databases">
        <title>Multicomponent nature underlies the extraordinary mechanical properties of spider dragline silk.</title>
        <authorList>
            <person name="Kono N."/>
            <person name="Nakamura H."/>
            <person name="Mori M."/>
            <person name="Yoshida Y."/>
            <person name="Ohtoshi R."/>
            <person name="Malay A.D."/>
            <person name="Moran D.A.P."/>
            <person name="Tomita M."/>
            <person name="Numata K."/>
            <person name="Arakawa K."/>
        </authorList>
    </citation>
    <scope>NUCLEOTIDE SEQUENCE</scope>
</reference>
<accession>A0A8X6WPG5</accession>
<protein>
    <submittedName>
        <fullName evidence="1">Uncharacterized protein</fullName>
    </submittedName>
</protein>
<dbReference type="Proteomes" id="UP000886998">
    <property type="component" value="Unassembled WGS sequence"/>
</dbReference>
<evidence type="ECO:0000313" key="1">
    <source>
        <dbReference type="EMBL" id="GFY38977.1"/>
    </source>
</evidence>
<comment type="caution">
    <text evidence="1">The sequence shown here is derived from an EMBL/GenBank/DDBJ whole genome shotgun (WGS) entry which is preliminary data.</text>
</comment>
<keyword evidence="2" id="KW-1185">Reference proteome</keyword>
<gene>
    <name evidence="1" type="ORF">TNIN_121951</name>
</gene>
<name>A0A8X6WPG5_9ARAC</name>
<dbReference type="AlphaFoldDB" id="A0A8X6WPG5"/>